<evidence type="ECO:0000313" key="2">
    <source>
        <dbReference type="Proteomes" id="UP000664203"/>
    </source>
</evidence>
<protein>
    <submittedName>
        <fullName evidence="1">Uncharacterized protein</fullName>
    </submittedName>
</protein>
<organism evidence="1 2">
    <name type="scientific">Alectoria fallacina</name>
    <dbReference type="NCBI Taxonomy" id="1903189"/>
    <lineage>
        <taxon>Eukaryota</taxon>
        <taxon>Fungi</taxon>
        <taxon>Dikarya</taxon>
        <taxon>Ascomycota</taxon>
        <taxon>Pezizomycotina</taxon>
        <taxon>Lecanoromycetes</taxon>
        <taxon>OSLEUM clade</taxon>
        <taxon>Lecanoromycetidae</taxon>
        <taxon>Lecanorales</taxon>
        <taxon>Lecanorineae</taxon>
        <taxon>Parmeliaceae</taxon>
        <taxon>Alectoria</taxon>
    </lineage>
</organism>
<dbReference type="Proteomes" id="UP000664203">
    <property type="component" value="Unassembled WGS sequence"/>
</dbReference>
<sequence>MDRRFLLFFSLAAVTLLFLFRVDHKPLLNAWQRQKFTPSHHANASSSAVIQDHTLHQPKPPENKRPLKIAILESMGWHDEVYAAYVHSFFSQPDAEVSLFFKGPRWGMPELLKTFELPLPEYVYYDINALNLVEPDIIVSVTCEYDLQNIVEHLDILFEKKKTYFFCNAHYAAQWDGHHEWLEPSLTKWIEAGLLTIVTLSPHVQKAFHKPGWGLSPWESLRPKNESTNTTSTPIPWPPIDVFVPVFPPTNKSESAQEDKKEVSFAIQGGVTDSRDYSRVMDYLADLLQSNSTSDNVSLHIIGSGGWEASVHDSVPDSVQDNVFFDSNLDYLDYYAYLSTKSALLPAWSKEEYLTWLSSSSIPASVIGGIPLIATRETLKAYSYLQEGDVYVQEEGETEMDAIKKVVQMSGEERKAKTKSVRATRDRMVKSNVKQVGRWIEDVRVKMGWL</sequence>
<accession>A0A8H3J7N0</accession>
<dbReference type="AlphaFoldDB" id="A0A8H3J7N0"/>
<evidence type="ECO:0000313" key="1">
    <source>
        <dbReference type="EMBL" id="CAF9942014.1"/>
    </source>
</evidence>
<name>A0A8H3J7N0_9LECA</name>
<dbReference type="EMBL" id="CAJPDR010000710">
    <property type="protein sequence ID" value="CAF9942014.1"/>
    <property type="molecule type" value="Genomic_DNA"/>
</dbReference>
<dbReference type="OrthoDB" id="549336at2759"/>
<proteinExistence type="predicted"/>
<reference evidence="1" key="1">
    <citation type="submission" date="2021-03" db="EMBL/GenBank/DDBJ databases">
        <authorList>
            <person name="Tagirdzhanova G."/>
        </authorList>
    </citation>
    <scope>NUCLEOTIDE SEQUENCE</scope>
</reference>
<keyword evidence="2" id="KW-1185">Reference proteome</keyword>
<gene>
    <name evidence="1" type="ORF">ALECFALPRED_009451</name>
</gene>
<comment type="caution">
    <text evidence="1">The sequence shown here is derived from an EMBL/GenBank/DDBJ whole genome shotgun (WGS) entry which is preliminary data.</text>
</comment>